<dbReference type="Gene3D" id="3.40.50.360">
    <property type="match status" value="1"/>
</dbReference>
<evidence type="ECO:0000259" key="1">
    <source>
        <dbReference type="Pfam" id="PF03358"/>
    </source>
</evidence>
<accession>A0A0R3M5S4</accession>
<dbReference type="STRING" id="280332.CQ12_16045"/>
<dbReference type="OrthoDB" id="571777at2"/>
<evidence type="ECO:0000313" key="3">
    <source>
        <dbReference type="Proteomes" id="UP000050863"/>
    </source>
</evidence>
<name>A0A0R3M5S4_9BRAD</name>
<dbReference type="Proteomes" id="UP000050863">
    <property type="component" value="Unassembled WGS sequence"/>
</dbReference>
<dbReference type="AlphaFoldDB" id="A0A0R3M5S4"/>
<evidence type="ECO:0000313" key="2">
    <source>
        <dbReference type="EMBL" id="KRR15368.1"/>
    </source>
</evidence>
<comment type="caution">
    <text evidence="2">The sequence shown here is derived from an EMBL/GenBank/DDBJ whole genome shotgun (WGS) entry which is preliminary data.</text>
</comment>
<sequence>MIQDRPLILGIGGTPRRGSSSERALAISLKAAEDKGARTILLSGAELLLPMYIPGQSPSDQASRLLVALRECQGIIISSPAYHGSISGLIKNALDYAEELRTDARAYLDGMPVGCIACAGGWQAVGQTLAALRTIAHSLRGWPTPFGAVLNTSTALFDVEGNCTDVATRRQLETVGHQVIDFVRMQSRDRQRAHSIPIDAMAAP</sequence>
<dbReference type="InterPro" id="IPR005025">
    <property type="entry name" value="FMN_Rdtase-like_dom"/>
</dbReference>
<protein>
    <recommendedName>
        <fullName evidence="1">NADPH-dependent FMN reductase-like domain-containing protein</fullName>
    </recommendedName>
</protein>
<dbReference type="SUPFAM" id="SSF52218">
    <property type="entry name" value="Flavoproteins"/>
    <property type="match status" value="1"/>
</dbReference>
<feature type="domain" description="NADPH-dependent FMN reductase-like" evidence="1">
    <location>
        <begin position="8"/>
        <end position="148"/>
    </location>
</feature>
<dbReference type="GO" id="GO:0016491">
    <property type="term" value="F:oxidoreductase activity"/>
    <property type="evidence" value="ECO:0007669"/>
    <property type="project" value="InterPro"/>
</dbReference>
<dbReference type="InterPro" id="IPR029039">
    <property type="entry name" value="Flavoprotein-like_sf"/>
</dbReference>
<reference evidence="2 3" key="1">
    <citation type="submission" date="2014-03" db="EMBL/GenBank/DDBJ databases">
        <title>Bradyrhizobium valentinum sp. nov., isolated from effective nodules of Lupinus mariae-josephae, a lupine endemic of basic-lime soils in Eastern Spain.</title>
        <authorList>
            <person name="Duran D."/>
            <person name="Rey L."/>
            <person name="Navarro A."/>
            <person name="Busquets A."/>
            <person name="Imperial J."/>
            <person name="Ruiz-Argueso T."/>
        </authorList>
    </citation>
    <scope>NUCLEOTIDE SEQUENCE [LARGE SCALE GENOMIC DNA]</scope>
    <source>
        <strain evidence="2 3">PAC68</strain>
    </source>
</reference>
<dbReference type="Pfam" id="PF03358">
    <property type="entry name" value="FMN_red"/>
    <property type="match status" value="1"/>
</dbReference>
<keyword evidence="3" id="KW-1185">Reference proteome</keyword>
<gene>
    <name evidence="2" type="ORF">CQ12_16045</name>
</gene>
<organism evidence="2 3">
    <name type="scientific">Bradyrhizobium jicamae</name>
    <dbReference type="NCBI Taxonomy" id="280332"/>
    <lineage>
        <taxon>Bacteria</taxon>
        <taxon>Pseudomonadati</taxon>
        <taxon>Pseudomonadota</taxon>
        <taxon>Alphaproteobacteria</taxon>
        <taxon>Hyphomicrobiales</taxon>
        <taxon>Nitrobacteraceae</taxon>
        <taxon>Bradyrhizobium</taxon>
    </lineage>
</organism>
<proteinExistence type="predicted"/>
<dbReference type="EMBL" id="LLXZ01000003">
    <property type="protein sequence ID" value="KRR15368.1"/>
    <property type="molecule type" value="Genomic_DNA"/>
</dbReference>